<dbReference type="InterPro" id="IPR002213">
    <property type="entry name" value="UDP_glucos_trans"/>
</dbReference>
<dbReference type="AlphaFoldDB" id="A0AAD9TUN1"/>
<comment type="similarity">
    <text evidence="1">Belongs to the UDP-glycosyltransferase family.</text>
</comment>
<proteinExistence type="inferred from homology"/>
<name>A0AAD9TUN1_9ROSI</name>
<dbReference type="Proteomes" id="UP001280121">
    <property type="component" value="Unassembled WGS sequence"/>
</dbReference>
<dbReference type="Gene3D" id="3.40.50.2000">
    <property type="entry name" value="Glycogen Phosphorylase B"/>
    <property type="match status" value="1"/>
</dbReference>
<dbReference type="GO" id="GO:0035251">
    <property type="term" value="F:UDP-glucosyltransferase activity"/>
    <property type="evidence" value="ECO:0007669"/>
    <property type="project" value="InterPro"/>
</dbReference>
<protein>
    <submittedName>
        <fullName evidence="3">Uncharacterized protein</fullName>
    </submittedName>
</protein>
<evidence type="ECO:0000313" key="4">
    <source>
        <dbReference type="Proteomes" id="UP001280121"/>
    </source>
</evidence>
<evidence type="ECO:0000256" key="2">
    <source>
        <dbReference type="ARBA" id="ARBA00022679"/>
    </source>
</evidence>
<dbReference type="SUPFAM" id="SSF53756">
    <property type="entry name" value="UDP-Glycosyltransferase/glycogen phosphorylase"/>
    <property type="match status" value="1"/>
</dbReference>
<dbReference type="PANTHER" id="PTHR48049:SF167">
    <property type="entry name" value="GLYCOSYLTRANSFERASE"/>
    <property type="match status" value="1"/>
</dbReference>
<evidence type="ECO:0000313" key="3">
    <source>
        <dbReference type="EMBL" id="KAK2642079.1"/>
    </source>
</evidence>
<sequence length="181" mass="20308">MKKDQFQELLLGFELIGLPFLVALKPPIGHDTIESALPEGFEERVEGRGFVDGGWVQQQLILNHPSVGCFVTHCGLSLLSEARMTDYQLVLLTYVGDQIINARLMGKDLKVGVEVEKSEEDGFFTREGVCRAVKTVMDEISEVSKQVKENHAKHTKFLMKQGLESSYIDGFVQNLHDLLKT</sequence>
<dbReference type="PANTHER" id="PTHR48049">
    <property type="entry name" value="GLYCOSYLTRANSFERASE"/>
    <property type="match status" value="1"/>
</dbReference>
<dbReference type="FunFam" id="3.40.50.2000:FF:000037">
    <property type="entry name" value="Glycosyltransferase"/>
    <property type="match status" value="1"/>
</dbReference>
<dbReference type="Pfam" id="PF00201">
    <property type="entry name" value="UDPGT"/>
    <property type="match status" value="1"/>
</dbReference>
<comment type="caution">
    <text evidence="3">The sequence shown here is derived from an EMBL/GenBank/DDBJ whole genome shotgun (WGS) entry which is preliminary data.</text>
</comment>
<organism evidence="3 4">
    <name type="scientific">Dipteronia dyeriana</name>
    <dbReference type="NCBI Taxonomy" id="168575"/>
    <lineage>
        <taxon>Eukaryota</taxon>
        <taxon>Viridiplantae</taxon>
        <taxon>Streptophyta</taxon>
        <taxon>Embryophyta</taxon>
        <taxon>Tracheophyta</taxon>
        <taxon>Spermatophyta</taxon>
        <taxon>Magnoliopsida</taxon>
        <taxon>eudicotyledons</taxon>
        <taxon>Gunneridae</taxon>
        <taxon>Pentapetalae</taxon>
        <taxon>rosids</taxon>
        <taxon>malvids</taxon>
        <taxon>Sapindales</taxon>
        <taxon>Sapindaceae</taxon>
        <taxon>Hippocastanoideae</taxon>
        <taxon>Acereae</taxon>
        <taxon>Dipteronia</taxon>
    </lineage>
</organism>
<reference evidence="3" key="1">
    <citation type="journal article" date="2023" name="Plant J.">
        <title>Genome sequences and population genomics provide insights into the demographic history, inbreeding, and mutation load of two 'living fossil' tree species of Dipteronia.</title>
        <authorList>
            <person name="Feng Y."/>
            <person name="Comes H.P."/>
            <person name="Chen J."/>
            <person name="Zhu S."/>
            <person name="Lu R."/>
            <person name="Zhang X."/>
            <person name="Li P."/>
            <person name="Qiu J."/>
            <person name="Olsen K.M."/>
            <person name="Qiu Y."/>
        </authorList>
    </citation>
    <scope>NUCLEOTIDE SEQUENCE</scope>
    <source>
        <strain evidence="3">KIB01</strain>
    </source>
</reference>
<keyword evidence="4" id="KW-1185">Reference proteome</keyword>
<dbReference type="EMBL" id="JANJYI010000007">
    <property type="protein sequence ID" value="KAK2642079.1"/>
    <property type="molecule type" value="Genomic_DNA"/>
</dbReference>
<keyword evidence="2" id="KW-0808">Transferase</keyword>
<evidence type="ECO:0000256" key="1">
    <source>
        <dbReference type="ARBA" id="ARBA00009995"/>
    </source>
</evidence>
<dbReference type="InterPro" id="IPR050481">
    <property type="entry name" value="UDP-glycosyltransf_plant"/>
</dbReference>
<gene>
    <name evidence="3" type="ORF">Ddye_023842</name>
</gene>
<accession>A0AAD9TUN1</accession>